<sequence>MICDGNTIRAPPSANLAGHNPMEGIETPEAPSPREANALLPPVVSTNVSTLEPSVQEAQAVSCSDVDIAQVDPTDALLEDSTGGVLVELTARCSLQWQFRREGEESLILEGLKP</sequence>
<gene>
    <name evidence="2" type="ORF">K2173_026772</name>
</gene>
<dbReference type="AlphaFoldDB" id="A0AAV8TX92"/>
<dbReference type="EMBL" id="JAIWQS010000002">
    <property type="protein sequence ID" value="KAJ8771595.1"/>
    <property type="molecule type" value="Genomic_DNA"/>
</dbReference>
<proteinExistence type="predicted"/>
<accession>A0AAV8TX92</accession>
<reference evidence="2 3" key="1">
    <citation type="submission" date="2021-09" db="EMBL/GenBank/DDBJ databases">
        <title>Genomic insights and catalytic innovation underlie evolution of tropane alkaloids biosynthesis.</title>
        <authorList>
            <person name="Wang Y.-J."/>
            <person name="Tian T."/>
            <person name="Huang J.-P."/>
            <person name="Huang S.-X."/>
        </authorList>
    </citation>
    <scope>NUCLEOTIDE SEQUENCE [LARGE SCALE GENOMIC DNA]</scope>
    <source>
        <strain evidence="2">KIB-2018</strain>
        <tissue evidence="2">Leaf</tissue>
    </source>
</reference>
<dbReference type="Proteomes" id="UP001159364">
    <property type="component" value="Linkage Group LG02"/>
</dbReference>
<protein>
    <submittedName>
        <fullName evidence="2">Uncharacterized protein</fullName>
    </submittedName>
</protein>
<keyword evidence="3" id="KW-1185">Reference proteome</keyword>
<evidence type="ECO:0000313" key="2">
    <source>
        <dbReference type="EMBL" id="KAJ8771595.1"/>
    </source>
</evidence>
<comment type="caution">
    <text evidence="2">The sequence shown here is derived from an EMBL/GenBank/DDBJ whole genome shotgun (WGS) entry which is preliminary data.</text>
</comment>
<evidence type="ECO:0000256" key="1">
    <source>
        <dbReference type="SAM" id="MobiDB-lite"/>
    </source>
</evidence>
<feature type="region of interest" description="Disordered" evidence="1">
    <location>
        <begin position="1"/>
        <end position="37"/>
    </location>
</feature>
<name>A0AAV8TX92_9ROSI</name>
<evidence type="ECO:0000313" key="3">
    <source>
        <dbReference type="Proteomes" id="UP001159364"/>
    </source>
</evidence>
<organism evidence="2 3">
    <name type="scientific">Erythroxylum novogranatense</name>
    <dbReference type="NCBI Taxonomy" id="1862640"/>
    <lineage>
        <taxon>Eukaryota</taxon>
        <taxon>Viridiplantae</taxon>
        <taxon>Streptophyta</taxon>
        <taxon>Embryophyta</taxon>
        <taxon>Tracheophyta</taxon>
        <taxon>Spermatophyta</taxon>
        <taxon>Magnoliopsida</taxon>
        <taxon>eudicotyledons</taxon>
        <taxon>Gunneridae</taxon>
        <taxon>Pentapetalae</taxon>
        <taxon>rosids</taxon>
        <taxon>fabids</taxon>
        <taxon>Malpighiales</taxon>
        <taxon>Erythroxylaceae</taxon>
        <taxon>Erythroxylum</taxon>
    </lineage>
</organism>